<keyword evidence="1 2" id="KW-0732">Signal</keyword>
<name>A0A835CUQ3_APHGI</name>
<evidence type="ECO:0000256" key="2">
    <source>
        <dbReference type="SAM" id="SignalP"/>
    </source>
</evidence>
<dbReference type="GO" id="GO:0005319">
    <property type="term" value="F:lipid transporter activity"/>
    <property type="evidence" value="ECO:0007669"/>
    <property type="project" value="InterPro"/>
</dbReference>
<feature type="chain" id="PRO_5032506721" description="Vitellogenin domain-containing protein" evidence="2">
    <location>
        <begin position="18"/>
        <end position="333"/>
    </location>
</feature>
<sequence>MLLFQLIPFFLVSQLNLKNDLWHFGPEITYNVTYNANTALNQSNNNWKNSKLNYEMKTQLKCRPRTLKILNCHIEKPVVSFDHANKSISSENICGEDIDRQNFEIRFNRFGIKELIVSSNIKPYILDTIRAIVNQLNAGVDLTVRTNGTYRTWENFTTGDCFTFYDVKLSGDNLEKKKNDGEGFKWRSDVSTLITKIRDVKKCRINAPYFLGSREAWRDTPQVLINIKSSKTVMSANRTAFISTTKTSIELENLHKKSPTSIIYMNETMTLKYISVKPSNNQITRIQEPACTSVITGKWLHDDLSVENDVNEQKKYNITSKSSLASLMFNFDN</sequence>
<dbReference type="AlphaFoldDB" id="A0A835CUQ3"/>
<reference evidence="4 5" key="1">
    <citation type="submission" date="2020-08" db="EMBL/GenBank/DDBJ databases">
        <title>Aphidius gifuensis genome sequencing and assembly.</title>
        <authorList>
            <person name="Du Z."/>
        </authorList>
    </citation>
    <scope>NUCLEOTIDE SEQUENCE [LARGE SCALE GENOMIC DNA]</scope>
    <source>
        <strain evidence="4">YNYX2018</strain>
        <tissue evidence="4">Adults</tissue>
    </source>
</reference>
<dbReference type="EMBL" id="JACMRX010000003">
    <property type="protein sequence ID" value="KAF7993590.1"/>
    <property type="molecule type" value="Genomic_DNA"/>
</dbReference>
<dbReference type="Pfam" id="PF01347">
    <property type="entry name" value="Vitellogenin_N"/>
    <property type="match status" value="1"/>
</dbReference>
<evidence type="ECO:0000313" key="4">
    <source>
        <dbReference type="EMBL" id="KAF7993590.1"/>
    </source>
</evidence>
<organism evidence="4 5">
    <name type="scientific">Aphidius gifuensis</name>
    <name type="common">Parasitoid wasp</name>
    <dbReference type="NCBI Taxonomy" id="684658"/>
    <lineage>
        <taxon>Eukaryota</taxon>
        <taxon>Metazoa</taxon>
        <taxon>Ecdysozoa</taxon>
        <taxon>Arthropoda</taxon>
        <taxon>Hexapoda</taxon>
        <taxon>Insecta</taxon>
        <taxon>Pterygota</taxon>
        <taxon>Neoptera</taxon>
        <taxon>Endopterygota</taxon>
        <taxon>Hymenoptera</taxon>
        <taxon>Apocrita</taxon>
        <taxon>Ichneumonoidea</taxon>
        <taxon>Braconidae</taxon>
        <taxon>Aphidiinae</taxon>
        <taxon>Aphidius</taxon>
    </lineage>
</organism>
<gene>
    <name evidence="4" type="ORF">HCN44_010185</name>
</gene>
<dbReference type="OrthoDB" id="7686199at2759"/>
<dbReference type="InterPro" id="IPR015816">
    <property type="entry name" value="Vitellinogen_b-sht_N"/>
</dbReference>
<proteinExistence type="predicted"/>
<dbReference type="InterPro" id="IPR015819">
    <property type="entry name" value="Lipid_transp_b-sht_shell"/>
</dbReference>
<dbReference type="InterPro" id="IPR001747">
    <property type="entry name" value="Vitellogenin_N"/>
</dbReference>
<evidence type="ECO:0000259" key="3">
    <source>
        <dbReference type="Pfam" id="PF01347"/>
    </source>
</evidence>
<feature type="signal peptide" evidence="2">
    <location>
        <begin position="1"/>
        <end position="17"/>
    </location>
</feature>
<evidence type="ECO:0000313" key="5">
    <source>
        <dbReference type="Proteomes" id="UP000639338"/>
    </source>
</evidence>
<dbReference type="Proteomes" id="UP000639338">
    <property type="component" value="Unassembled WGS sequence"/>
</dbReference>
<keyword evidence="5" id="KW-1185">Reference proteome</keyword>
<feature type="domain" description="Vitellogenin" evidence="3">
    <location>
        <begin position="25"/>
        <end position="284"/>
    </location>
</feature>
<evidence type="ECO:0000256" key="1">
    <source>
        <dbReference type="ARBA" id="ARBA00022729"/>
    </source>
</evidence>
<dbReference type="SUPFAM" id="SSF56968">
    <property type="entry name" value="Lipovitellin-phosvitin complex, beta-sheet shell regions"/>
    <property type="match status" value="1"/>
</dbReference>
<accession>A0A835CUQ3</accession>
<comment type="caution">
    <text evidence="4">The sequence shown here is derived from an EMBL/GenBank/DDBJ whole genome shotgun (WGS) entry which is preliminary data.</text>
</comment>
<dbReference type="Gene3D" id="2.30.230.10">
    <property type="entry name" value="Lipovitellin, beta-sheet shell regions, chain A"/>
    <property type="match status" value="1"/>
</dbReference>
<protein>
    <recommendedName>
        <fullName evidence="3">Vitellogenin domain-containing protein</fullName>
    </recommendedName>
</protein>